<gene>
    <name evidence="12" type="ORF">ASN18_1164</name>
</gene>
<dbReference type="PANTHER" id="PTHR32518">
    <property type="match status" value="1"/>
</dbReference>
<evidence type="ECO:0000313" key="12">
    <source>
        <dbReference type="EMBL" id="KWT90158.1"/>
    </source>
</evidence>
<comment type="caution">
    <text evidence="12">The sequence shown here is derived from an EMBL/GenBank/DDBJ whole genome shotgun (WGS) entry which is preliminary data.</text>
</comment>
<name>A0ABR5SGQ0_9BACT</name>
<comment type="subcellular location">
    <subcellularLocation>
        <location evidence="2">Cytoplasm</location>
    </subcellularLocation>
</comment>
<accession>A0ABR5SGQ0</accession>
<protein>
    <recommendedName>
        <fullName evidence="5">4-alpha-glucanotransferase</fullName>
        <ecNumber evidence="4">2.4.1.25</ecNumber>
    </recommendedName>
    <alternativeName>
        <fullName evidence="10">Amylomaltase</fullName>
    </alternativeName>
    <alternativeName>
        <fullName evidence="11">Disproportionating enzyme</fullName>
    </alternativeName>
</protein>
<evidence type="ECO:0000256" key="9">
    <source>
        <dbReference type="ARBA" id="ARBA00023277"/>
    </source>
</evidence>
<evidence type="ECO:0000256" key="11">
    <source>
        <dbReference type="ARBA" id="ARBA00031501"/>
    </source>
</evidence>
<sequence>MKFGGITRFLTGVAIPVFSIRTEEGCGVGEFLDLIKMGSWCQKSGVDVIQILPVNDTGADSSPYNAISAFALHPIYVRLMELTASVKVFKEEYKEEINAATLRFNALELVDYQAVRQFKEQMLKKIYEDNIDSIKKDKTIKTWLDSNQWVKHYAVYRCLKDINNQNWWKAWSTLKDPKAGEIDAYWDDQQDDVMFYAWVQFELEKQLKKAAQALEFKGLRLKGDIPIMINEDSADVWAQRKYFDLSMRAGAPPDMFSESGQNWGFPCYNWEVLEKEDYQWWRQRLKQASKFYHAYRIDHVLGFFRIWGIPEKEKTGILGYFAPAVQIKKADLIKYGFDEERIKTFVHPVFTRSYVTSLFGNASEGVINKYFETTATGHLAFISAIEGERAIAALPEDHSVRDKLTGLYHNRILLDAGSGYLPTWYYYRTMTFNNMNDDERRRIRELVEASNTAQEDLWRINGKKLLSMMCETTDMLVCAEDLGAIPKCVPGVLEELKILGLKVERWARDYDKHNSPYIDTYHYPRLSVCSPSVHDTSTLRGWWEEANWDRNQYYYTIGMHGECPKYLTTELAEKIIWRSLNAGSTLTILLFQDLLSLYYNLRTKDHEQERVNVPGTVTPKNWAYRMKDNMDKMINYDEYNSYLSRLIEERRRRSF</sequence>
<keyword evidence="7 12" id="KW-0328">Glycosyltransferase</keyword>
<evidence type="ECO:0000256" key="8">
    <source>
        <dbReference type="ARBA" id="ARBA00022679"/>
    </source>
</evidence>
<evidence type="ECO:0000313" key="13">
    <source>
        <dbReference type="Proteomes" id="UP000060487"/>
    </source>
</evidence>
<evidence type="ECO:0000256" key="5">
    <source>
        <dbReference type="ARBA" id="ARBA00020295"/>
    </source>
</evidence>
<evidence type="ECO:0000256" key="10">
    <source>
        <dbReference type="ARBA" id="ARBA00031423"/>
    </source>
</evidence>
<proteinExistence type="inferred from homology"/>
<dbReference type="RefSeq" id="WP_085051808.1">
    <property type="nucleotide sequence ID" value="NZ_LNQR01000036.1"/>
</dbReference>
<evidence type="ECO:0000256" key="2">
    <source>
        <dbReference type="ARBA" id="ARBA00004496"/>
    </source>
</evidence>
<dbReference type="PANTHER" id="PTHR32518:SF3">
    <property type="entry name" value="4-ALPHA-GLUCANOTRANSFERASE"/>
    <property type="match status" value="1"/>
</dbReference>
<comment type="similarity">
    <text evidence="3">Belongs to the disproportionating enzyme family.</text>
</comment>
<evidence type="ECO:0000256" key="1">
    <source>
        <dbReference type="ARBA" id="ARBA00000439"/>
    </source>
</evidence>
<organism evidence="12 13">
    <name type="scientific">Candidatus Magnetominusculus xianensis</name>
    <dbReference type="NCBI Taxonomy" id="1748249"/>
    <lineage>
        <taxon>Bacteria</taxon>
        <taxon>Pseudomonadati</taxon>
        <taxon>Nitrospirota</taxon>
        <taxon>Nitrospiria</taxon>
        <taxon>Nitrospirales</taxon>
        <taxon>Nitrospiraceae</taxon>
        <taxon>Candidatus Magnetominusculus</taxon>
    </lineage>
</organism>
<dbReference type="SUPFAM" id="SSF51445">
    <property type="entry name" value="(Trans)glycosidases"/>
    <property type="match status" value="1"/>
</dbReference>
<dbReference type="Gene3D" id="3.20.20.80">
    <property type="entry name" value="Glycosidases"/>
    <property type="match status" value="2"/>
</dbReference>
<dbReference type="EMBL" id="LNQR01000036">
    <property type="protein sequence ID" value="KWT90158.1"/>
    <property type="molecule type" value="Genomic_DNA"/>
</dbReference>
<dbReference type="GO" id="GO:0004134">
    <property type="term" value="F:4-alpha-glucanotransferase activity"/>
    <property type="evidence" value="ECO:0007669"/>
    <property type="project" value="UniProtKB-EC"/>
</dbReference>
<keyword evidence="13" id="KW-1185">Reference proteome</keyword>
<dbReference type="Proteomes" id="UP000060487">
    <property type="component" value="Unassembled WGS sequence"/>
</dbReference>
<dbReference type="Pfam" id="PF02446">
    <property type="entry name" value="Glyco_hydro_77"/>
    <property type="match status" value="1"/>
</dbReference>
<keyword evidence="9" id="KW-0119">Carbohydrate metabolism</keyword>
<evidence type="ECO:0000256" key="7">
    <source>
        <dbReference type="ARBA" id="ARBA00022676"/>
    </source>
</evidence>
<evidence type="ECO:0000256" key="4">
    <source>
        <dbReference type="ARBA" id="ARBA00012560"/>
    </source>
</evidence>
<evidence type="ECO:0000256" key="3">
    <source>
        <dbReference type="ARBA" id="ARBA00005684"/>
    </source>
</evidence>
<evidence type="ECO:0000256" key="6">
    <source>
        <dbReference type="ARBA" id="ARBA00022490"/>
    </source>
</evidence>
<dbReference type="EC" id="2.4.1.25" evidence="4"/>
<comment type="catalytic activity">
    <reaction evidence="1">
        <text>Transfers a segment of a (1-&gt;4)-alpha-D-glucan to a new position in an acceptor, which may be glucose or a (1-&gt;4)-alpha-D-glucan.</text>
        <dbReference type="EC" id="2.4.1.25"/>
    </reaction>
</comment>
<keyword evidence="8 12" id="KW-0808">Transferase</keyword>
<keyword evidence="6" id="KW-0963">Cytoplasm</keyword>
<reference evidence="12 13" key="1">
    <citation type="submission" date="2015-11" db="EMBL/GenBank/DDBJ databases">
        <authorList>
            <person name="Lin W."/>
        </authorList>
    </citation>
    <scope>NUCLEOTIDE SEQUENCE [LARGE SCALE GENOMIC DNA]</scope>
    <source>
        <strain evidence="12 13">HCH-1</strain>
    </source>
</reference>
<dbReference type="InterPro" id="IPR017853">
    <property type="entry name" value="GH"/>
</dbReference>
<dbReference type="InterPro" id="IPR003385">
    <property type="entry name" value="Glyco_hydro_77"/>
</dbReference>